<dbReference type="Pfam" id="PF13531">
    <property type="entry name" value="SBP_bac_11"/>
    <property type="match status" value="1"/>
</dbReference>
<evidence type="ECO:0000256" key="1">
    <source>
        <dbReference type="ARBA" id="ARBA00022729"/>
    </source>
</evidence>
<keyword evidence="4" id="KW-1185">Reference proteome</keyword>
<evidence type="ECO:0000313" key="3">
    <source>
        <dbReference type="EMBL" id="PTM96135.1"/>
    </source>
</evidence>
<gene>
    <name evidence="3" type="ORF">C7449_103149</name>
</gene>
<dbReference type="PROSITE" id="PS51318">
    <property type="entry name" value="TAT"/>
    <property type="match status" value="1"/>
</dbReference>
<dbReference type="Proteomes" id="UP000241247">
    <property type="component" value="Unassembled WGS sequence"/>
</dbReference>
<feature type="chain" id="PRO_5015712965" evidence="2">
    <location>
        <begin position="36"/>
        <end position="369"/>
    </location>
</feature>
<feature type="signal peptide" evidence="2">
    <location>
        <begin position="1"/>
        <end position="35"/>
    </location>
</feature>
<dbReference type="EMBL" id="PZZZ01000003">
    <property type="protein sequence ID" value="PTM96135.1"/>
    <property type="molecule type" value="Genomic_DNA"/>
</dbReference>
<organism evidence="3 4">
    <name type="scientific">Mycoplana dimorpha</name>
    <dbReference type="NCBI Taxonomy" id="28320"/>
    <lineage>
        <taxon>Bacteria</taxon>
        <taxon>Pseudomonadati</taxon>
        <taxon>Pseudomonadota</taxon>
        <taxon>Alphaproteobacteria</taxon>
        <taxon>Hyphomicrobiales</taxon>
        <taxon>Rhizobiaceae</taxon>
        <taxon>Mycoplana</taxon>
    </lineage>
</organism>
<protein>
    <submittedName>
        <fullName evidence="3">Iron(III) transport system substrate-binding protein</fullName>
    </submittedName>
</protein>
<name>A0A2T5BAY8_MYCDI</name>
<comment type="caution">
    <text evidence="3">The sequence shown here is derived from an EMBL/GenBank/DDBJ whole genome shotgun (WGS) entry which is preliminary data.</text>
</comment>
<dbReference type="InterPro" id="IPR006311">
    <property type="entry name" value="TAT_signal"/>
</dbReference>
<dbReference type="RefSeq" id="WP_170115825.1">
    <property type="nucleotide sequence ID" value="NZ_JBHEEX010000009.1"/>
</dbReference>
<evidence type="ECO:0000256" key="2">
    <source>
        <dbReference type="SAM" id="SignalP"/>
    </source>
</evidence>
<dbReference type="Gene3D" id="3.40.190.10">
    <property type="entry name" value="Periplasmic binding protein-like II"/>
    <property type="match status" value="2"/>
</dbReference>
<dbReference type="AlphaFoldDB" id="A0A2T5BAY8"/>
<proteinExistence type="predicted"/>
<keyword evidence="1 2" id="KW-0732">Signal</keyword>
<dbReference type="SUPFAM" id="SSF53850">
    <property type="entry name" value="Periplasmic binding protein-like II"/>
    <property type="match status" value="1"/>
</dbReference>
<accession>A0A2T5BAY8</accession>
<sequence length="369" mass="39495">MQSNSKNITRRRMLAVSGAALGVASTFGFSASARASAAKSNVQDILDALKDVPAAERTQFLRAEAAKEGKVVLYGSDAPNLLRAWGTAFTSAFPEIEAEFVRVSSRELLQRSVAESQAGRPVADVLHAPAVQLAILQNMGLLARYVSPEAASFSSDYLDPEGYWTTHWFAPCVVAYNRNRIETGSVPVTLDNLAAPELKGMLGRTSNGGRWVAGVLKALGDEQGGAVIKQVAEQKPRLFDSNSALLAALSSGQIGVGFDANLSDVKIAQATGAPIDYVVPDPLLVVPMYQFIMKDAPHPHAAALLYDWILSKEGQAAYPELSQIGPRPDIAYPGAEVIEGAKNVISLSAELLADPVPFDRLFEDLFIRT</sequence>
<reference evidence="3 4" key="1">
    <citation type="submission" date="2018-04" db="EMBL/GenBank/DDBJ databases">
        <title>Genomic Encyclopedia of Type Strains, Phase IV (KMG-IV): sequencing the most valuable type-strain genomes for metagenomic binning, comparative biology and taxonomic classification.</title>
        <authorList>
            <person name="Goeker M."/>
        </authorList>
    </citation>
    <scope>NUCLEOTIDE SEQUENCE [LARGE SCALE GENOMIC DNA]</scope>
    <source>
        <strain evidence="3 4">DSM 7138</strain>
    </source>
</reference>
<dbReference type="PANTHER" id="PTHR30006">
    <property type="entry name" value="THIAMINE-BINDING PERIPLASMIC PROTEIN-RELATED"/>
    <property type="match status" value="1"/>
</dbReference>
<evidence type="ECO:0000313" key="4">
    <source>
        <dbReference type="Proteomes" id="UP000241247"/>
    </source>
</evidence>